<dbReference type="SUPFAM" id="SSF49478">
    <property type="entry name" value="Cna protein B-type domain"/>
    <property type="match status" value="2"/>
</dbReference>
<feature type="region of interest" description="Disordered" evidence="7">
    <location>
        <begin position="628"/>
        <end position="660"/>
    </location>
</feature>
<evidence type="ECO:0000259" key="9">
    <source>
        <dbReference type="PROSITE" id="PS50850"/>
    </source>
</evidence>
<evidence type="ECO:0000256" key="8">
    <source>
        <dbReference type="SAM" id="Phobius"/>
    </source>
</evidence>
<dbReference type="PANTHER" id="PTHR23501:SF197">
    <property type="entry name" value="COMD"/>
    <property type="match status" value="1"/>
</dbReference>
<feature type="compositionally biased region" description="Polar residues" evidence="7">
    <location>
        <begin position="632"/>
        <end position="642"/>
    </location>
</feature>
<dbReference type="InterPro" id="IPR008969">
    <property type="entry name" value="CarboxyPept-like_regulatory"/>
</dbReference>
<dbReference type="InterPro" id="IPR011701">
    <property type="entry name" value="MFS"/>
</dbReference>
<comment type="caution">
    <text evidence="10">The sequence shown here is derived from an EMBL/GenBank/DDBJ whole genome shotgun (WGS) entry which is preliminary data.</text>
</comment>
<dbReference type="CDD" id="cd17502">
    <property type="entry name" value="MFS_Azr1_MDR_like"/>
    <property type="match status" value="1"/>
</dbReference>
<dbReference type="Pfam" id="PF13620">
    <property type="entry name" value="CarboxypepD_reg"/>
    <property type="match status" value="3"/>
</dbReference>
<feature type="compositionally biased region" description="Low complexity" evidence="7">
    <location>
        <begin position="535"/>
        <end position="558"/>
    </location>
</feature>
<dbReference type="RefSeq" id="WP_020518078.1">
    <property type="nucleotide sequence ID" value="NZ_JBIAZU010000005.1"/>
</dbReference>
<dbReference type="Gene3D" id="1.20.1250.20">
    <property type="entry name" value="MFS general substrate transporter like domains"/>
    <property type="match status" value="1"/>
</dbReference>
<feature type="transmembrane region" description="Helical" evidence="8">
    <location>
        <begin position="111"/>
        <end position="131"/>
    </location>
</feature>
<evidence type="ECO:0000256" key="6">
    <source>
        <dbReference type="ARBA" id="ARBA00023136"/>
    </source>
</evidence>
<feature type="transmembrane region" description="Helical" evidence="8">
    <location>
        <begin position="17"/>
        <end position="39"/>
    </location>
</feature>
<feature type="compositionally biased region" description="Low complexity" evidence="7">
    <location>
        <begin position="566"/>
        <end position="608"/>
    </location>
</feature>
<dbReference type="SUPFAM" id="SSF103473">
    <property type="entry name" value="MFS general substrate transporter"/>
    <property type="match status" value="1"/>
</dbReference>
<feature type="transmembrane region" description="Helical" evidence="8">
    <location>
        <begin position="343"/>
        <end position="361"/>
    </location>
</feature>
<name>A0ABW6WM39_9ACTN</name>
<evidence type="ECO:0000256" key="3">
    <source>
        <dbReference type="ARBA" id="ARBA00022475"/>
    </source>
</evidence>
<feature type="domain" description="Major facilitator superfamily (MFS) profile" evidence="9">
    <location>
        <begin position="17"/>
        <end position="523"/>
    </location>
</feature>
<dbReference type="EMBL" id="JBIAZU010000005">
    <property type="protein sequence ID" value="MFF5293520.1"/>
    <property type="molecule type" value="Genomic_DNA"/>
</dbReference>
<dbReference type="InterPro" id="IPR004638">
    <property type="entry name" value="EmrB-like"/>
</dbReference>
<feature type="transmembrane region" description="Helical" evidence="8">
    <location>
        <begin position="276"/>
        <end position="301"/>
    </location>
</feature>
<dbReference type="Gene3D" id="2.60.40.1120">
    <property type="entry name" value="Carboxypeptidase-like, regulatory domain"/>
    <property type="match status" value="2"/>
</dbReference>
<dbReference type="InterPro" id="IPR020846">
    <property type="entry name" value="MFS_dom"/>
</dbReference>
<organism evidence="10 11">
    <name type="scientific">Paractinoplanes globisporus</name>
    <dbReference type="NCBI Taxonomy" id="113565"/>
    <lineage>
        <taxon>Bacteria</taxon>
        <taxon>Bacillati</taxon>
        <taxon>Actinomycetota</taxon>
        <taxon>Actinomycetes</taxon>
        <taxon>Micromonosporales</taxon>
        <taxon>Micromonosporaceae</taxon>
        <taxon>Paractinoplanes</taxon>
    </lineage>
</organism>
<feature type="transmembrane region" description="Helical" evidence="8">
    <location>
        <begin position="82"/>
        <end position="105"/>
    </location>
</feature>
<feature type="transmembrane region" description="Helical" evidence="8">
    <location>
        <begin position="373"/>
        <end position="392"/>
    </location>
</feature>
<dbReference type="PANTHER" id="PTHR23501">
    <property type="entry name" value="MAJOR FACILITATOR SUPERFAMILY"/>
    <property type="match status" value="1"/>
</dbReference>
<feature type="transmembrane region" description="Helical" evidence="8">
    <location>
        <begin position="143"/>
        <end position="164"/>
    </location>
</feature>
<sequence length="904" mass="93106">MGSTESSQLGHRQILEVLAGLMLGMFLAALDQTIVASAIRTIGDDLHGLSMQAWVTTAYLITATISTPLYGKLSDIYGRKRFFLAAITIFVLGSAACSFATSMYVLAGCRAVQGLGAGGLFSLALAIIADVVPARDRPRYQGYFLAVFGMSSVLGPVIGGFFAGADQILGIAGWRWVFLVNVPVGVVALFVVARRLRLPHRRRDHRIDWWGAATICVCLVPLLTVAEQGRAWGWGDRRSLICYAIAAFGLALFLLSEAIMGEEALIPLRFFGNPTFALTSAGGFVIGMGMFGGLALLPLYLQIVRGATPTESGLQLLPLTAGIVLGSLISGRLISRTGRYKPYPIAGAILMIAGLLMLASLGVDTPFGRTGMFMGIFGFGLGLVLQPITLAVQNAMAPSEIGVATSSATFFRQMGATAGTAIFLSILFGTVGDRIGAAYRDAHVLSDPAVTADPANRPLLAALHGGGVSSSSLDDTSFLDHVSPALARPFQSGFSTAMDHIFLMAAVVLLVAWVLFLFLPQIPLRAQSAMAARESATPPTAARTSAPAPVSVPAHPGAAPAPTPVPAALAHPAAPEAEPAPAHPFAATGTATTTGRARAHAAPASTHAEPAVIESAALVAAVTPDAIRPSAQPASVSTSGESVSKEEVRPVVSGRVDGPDGLPLDGATVTVAEFAGGQVAHTVTGGDGEFRLPLPAGGAFLLICAADDHQPAAVLVNAGVGEIRRVLSLAGAGRIEGRITDRQNRPVGGATVTLTDLAGTVVATATTGADGQYRLAGLDQADYMLTATAEHARPATRIISPGRSRQADLMLTIGTTLSGSVRAARSGRPVPEASVVAVGADGEVAGSTTTDRNGRYELRDLPPGTYTVAASGHAPVATRVELSGEHTDHDILLGAPVVVTGSPA</sequence>
<protein>
    <submittedName>
        <fullName evidence="10">MFS transporter</fullName>
    </submittedName>
</protein>
<dbReference type="PROSITE" id="PS50850">
    <property type="entry name" value="MFS"/>
    <property type="match status" value="1"/>
</dbReference>
<evidence type="ECO:0000313" key="10">
    <source>
        <dbReference type="EMBL" id="MFF5293520.1"/>
    </source>
</evidence>
<keyword evidence="11" id="KW-1185">Reference proteome</keyword>
<keyword evidence="3" id="KW-1003">Cell membrane</keyword>
<keyword evidence="2" id="KW-0813">Transport</keyword>
<evidence type="ECO:0000256" key="7">
    <source>
        <dbReference type="SAM" id="MobiDB-lite"/>
    </source>
</evidence>
<accession>A0ABW6WM39</accession>
<dbReference type="NCBIfam" id="TIGR00711">
    <property type="entry name" value="efflux_EmrB"/>
    <property type="match status" value="1"/>
</dbReference>
<evidence type="ECO:0000256" key="1">
    <source>
        <dbReference type="ARBA" id="ARBA00004651"/>
    </source>
</evidence>
<dbReference type="Proteomes" id="UP001602245">
    <property type="component" value="Unassembled WGS sequence"/>
</dbReference>
<feature type="region of interest" description="Disordered" evidence="7">
    <location>
        <begin position="535"/>
        <end position="608"/>
    </location>
</feature>
<keyword evidence="5 8" id="KW-1133">Transmembrane helix</keyword>
<feature type="transmembrane region" description="Helical" evidence="8">
    <location>
        <begin position="501"/>
        <end position="519"/>
    </location>
</feature>
<dbReference type="SUPFAM" id="SSF49464">
    <property type="entry name" value="Carboxypeptidase regulatory domain-like"/>
    <property type="match status" value="1"/>
</dbReference>
<gene>
    <name evidence="10" type="ORF">ACFY35_29150</name>
</gene>
<evidence type="ECO:0000313" key="11">
    <source>
        <dbReference type="Proteomes" id="UP001602245"/>
    </source>
</evidence>
<evidence type="ECO:0000256" key="4">
    <source>
        <dbReference type="ARBA" id="ARBA00022692"/>
    </source>
</evidence>
<feature type="transmembrane region" description="Helical" evidence="8">
    <location>
        <begin position="51"/>
        <end position="70"/>
    </location>
</feature>
<dbReference type="Pfam" id="PF07690">
    <property type="entry name" value="MFS_1"/>
    <property type="match status" value="1"/>
</dbReference>
<proteinExistence type="predicted"/>
<evidence type="ECO:0000256" key="2">
    <source>
        <dbReference type="ARBA" id="ARBA00022448"/>
    </source>
</evidence>
<reference evidence="10 11" key="1">
    <citation type="submission" date="2024-10" db="EMBL/GenBank/DDBJ databases">
        <title>The Natural Products Discovery Center: Release of the First 8490 Sequenced Strains for Exploring Actinobacteria Biosynthetic Diversity.</title>
        <authorList>
            <person name="Kalkreuter E."/>
            <person name="Kautsar S.A."/>
            <person name="Yang D."/>
            <person name="Bader C.D."/>
            <person name="Teijaro C.N."/>
            <person name="Fluegel L."/>
            <person name="Davis C.M."/>
            <person name="Simpson J.R."/>
            <person name="Lauterbach L."/>
            <person name="Steele A.D."/>
            <person name="Gui C."/>
            <person name="Meng S."/>
            <person name="Li G."/>
            <person name="Viehrig K."/>
            <person name="Ye F."/>
            <person name="Su P."/>
            <person name="Kiefer A.F."/>
            <person name="Nichols A."/>
            <person name="Cepeda A.J."/>
            <person name="Yan W."/>
            <person name="Fan B."/>
            <person name="Jiang Y."/>
            <person name="Adhikari A."/>
            <person name="Zheng C.-J."/>
            <person name="Schuster L."/>
            <person name="Cowan T.M."/>
            <person name="Smanski M.J."/>
            <person name="Chevrette M.G."/>
            <person name="De Carvalho L.P.S."/>
            <person name="Shen B."/>
        </authorList>
    </citation>
    <scope>NUCLEOTIDE SEQUENCE [LARGE SCALE GENOMIC DNA]</scope>
    <source>
        <strain evidence="10 11">NPDC000087</strain>
    </source>
</reference>
<comment type="subcellular location">
    <subcellularLocation>
        <location evidence="1">Cell membrane</location>
        <topology evidence="1">Multi-pass membrane protein</topology>
    </subcellularLocation>
</comment>
<feature type="transmembrane region" description="Helical" evidence="8">
    <location>
        <begin position="313"/>
        <end position="331"/>
    </location>
</feature>
<feature type="transmembrane region" description="Helical" evidence="8">
    <location>
        <begin position="176"/>
        <end position="196"/>
    </location>
</feature>
<feature type="transmembrane region" description="Helical" evidence="8">
    <location>
        <begin position="238"/>
        <end position="255"/>
    </location>
</feature>
<dbReference type="InterPro" id="IPR036259">
    <property type="entry name" value="MFS_trans_sf"/>
</dbReference>
<keyword evidence="4 8" id="KW-0812">Transmembrane</keyword>
<keyword evidence="6 8" id="KW-0472">Membrane</keyword>
<evidence type="ECO:0000256" key="5">
    <source>
        <dbReference type="ARBA" id="ARBA00022989"/>
    </source>
</evidence>